<sequence length="328" mass="35227">MPARSPRSTTRSSPSTLKSAAAVSAGALAAGIAYGSIIERNAFVLREVTMPVLSPGTSPLRVLHISDIHMRPGQRRKQAWLRELVALEPDLVVNTGDNLAHPKAVPAVVQSLTELLAVPGVFIFGSNDYFGPRPKNPLNYLANPGHRVHGEPLPWQDLRAAFTERGWLDLTHNRREFTVNGLRIAAAGVDDPHLSRDRYDTIAGPAPAAADLKLGLTHSPEPRVLDRFAADGYQLVMAGHTHGGQLCLPFYGALVTNCGLDRSRAKGPSRWGAHMQLHVSAGIGTSPYSPLRFCCRPEATLLTLVPAPTGGRDVGSRVGQSHPSVSVR</sequence>
<dbReference type="GO" id="GO:0008758">
    <property type="term" value="F:UDP-2,3-diacylglucosamine hydrolase activity"/>
    <property type="evidence" value="ECO:0007669"/>
    <property type="project" value="TreeGrafter"/>
</dbReference>
<evidence type="ECO:0000313" key="2">
    <source>
        <dbReference type="EMBL" id="RWA21510.1"/>
    </source>
</evidence>
<dbReference type="GO" id="GO:0009245">
    <property type="term" value="P:lipid A biosynthetic process"/>
    <property type="evidence" value="ECO:0007669"/>
    <property type="project" value="TreeGrafter"/>
</dbReference>
<reference evidence="2 3" key="1">
    <citation type="submission" date="2013-06" db="EMBL/GenBank/DDBJ databases">
        <title>The draft sequence of the Mycobacterium elephantis genome.</title>
        <authorList>
            <person name="Pettersson F.B."/>
            <person name="Das S."/>
            <person name="Dasgupta S."/>
            <person name="Bhattacharya A."/>
            <person name="Kirsebom L.A."/>
        </authorList>
    </citation>
    <scope>NUCLEOTIDE SEQUENCE [LARGE SCALE GENOMIC DNA]</scope>
    <source>
        <strain evidence="2 3">DSM 44368</strain>
    </source>
</reference>
<feature type="domain" description="Calcineurin-like phosphoesterase" evidence="1">
    <location>
        <begin position="60"/>
        <end position="243"/>
    </location>
</feature>
<dbReference type="Proteomes" id="UP000287177">
    <property type="component" value="Unassembled WGS sequence"/>
</dbReference>
<dbReference type="InterPro" id="IPR004843">
    <property type="entry name" value="Calcineurin-like_PHP"/>
</dbReference>
<evidence type="ECO:0000313" key="3">
    <source>
        <dbReference type="Proteomes" id="UP000287177"/>
    </source>
</evidence>
<dbReference type="PANTHER" id="PTHR31302">
    <property type="entry name" value="TRANSMEMBRANE PROTEIN WITH METALLOPHOSPHOESTERASE DOMAIN-RELATED"/>
    <property type="match status" value="1"/>
</dbReference>
<dbReference type="GO" id="GO:0016020">
    <property type="term" value="C:membrane"/>
    <property type="evidence" value="ECO:0007669"/>
    <property type="project" value="GOC"/>
</dbReference>
<organism evidence="2 3">
    <name type="scientific">Mycolicibacterium elephantis DSM 44368</name>
    <dbReference type="NCBI Taxonomy" id="1335622"/>
    <lineage>
        <taxon>Bacteria</taxon>
        <taxon>Bacillati</taxon>
        <taxon>Actinomycetota</taxon>
        <taxon>Actinomycetes</taxon>
        <taxon>Mycobacteriales</taxon>
        <taxon>Mycobacteriaceae</taxon>
        <taxon>Mycolicibacterium</taxon>
    </lineage>
</organism>
<dbReference type="Gene3D" id="3.60.21.10">
    <property type="match status" value="1"/>
</dbReference>
<dbReference type="RefSeq" id="WP_128107980.1">
    <property type="nucleotide sequence ID" value="NZ_ATDN01000009.1"/>
</dbReference>
<accession>A0A439DWB2</accession>
<protein>
    <submittedName>
        <fullName evidence="2">Metallophosphoesterase</fullName>
    </submittedName>
</protein>
<dbReference type="Pfam" id="PF00149">
    <property type="entry name" value="Metallophos"/>
    <property type="match status" value="1"/>
</dbReference>
<dbReference type="CDD" id="cd07385">
    <property type="entry name" value="MPP_YkuE_C"/>
    <property type="match status" value="1"/>
</dbReference>
<dbReference type="FunFam" id="3.60.21.10:FF:000046">
    <property type="entry name" value="Metallophosphoesterase"/>
    <property type="match status" value="1"/>
</dbReference>
<evidence type="ECO:0000259" key="1">
    <source>
        <dbReference type="Pfam" id="PF00149"/>
    </source>
</evidence>
<dbReference type="InterPro" id="IPR029052">
    <property type="entry name" value="Metallo-depent_PP-like"/>
</dbReference>
<dbReference type="AlphaFoldDB" id="A0A439DWB2"/>
<proteinExistence type="predicted"/>
<dbReference type="EMBL" id="ATDN01000009">
    <property type="protein sequence ID" value="RWA21510.1"/>
    <property type="molecule type" value="Genomic_DNA"/>
</dbReference>
<gene>
    <name evidence="2" type="ORF">MELE44368_15660</name>
</gene>
<dbReference type="InterPro" id="IPR051158">
    <property type="entry name" value="Metallophosphoesterase_sf"/>
</dbReference>
<dbReference type="SUPFAM" id="SSF56300">
    <property type="entry name" value="Metallo-dependent phosphatases"/>
    <property type="match status" value="1"/>
</dbReference>
<comment type="caution">
    <text evidence="2">The sequence shown here is derived from an EMBL/GenBank/DDBJ whole genome shotgun (WGS) entry which is preliminary data.</text>
</comment>
<keyword evidence="3" id="KW-1185">Reference proteome</keyword>
<dbReference type="PANTHER" id="PTHR31302:SF20">
    <property type="entry name" value="CONSERVED PROTEIN"/>
    <property type="match status" value="1"/>
</dbReference>
<name>A0A439DWB2_9MYCO</name>